<dbReference type="Gene3D" id="3.90.1160.10">
    <property type="entry name" value="Baseplate structural protein gp11, finger domain"/>
    <property type="match status" value="1"/>
</dbReference>
<reference evidence="1" key="1">
    <citation type="submission" date="2023-09" db="EMBL/GenBank/DDBJ databases">
        <authorList>
            <person name="Feng J."/>
        </authorList>
    </citation>
    <scope>NUCLEOTIDE SEQUENCE</scope>
</reference>
<dbReference type="InterPro" id="IPR014791">
    <property type="entry name" value="Baseplate_struct_Gp11"/>
</dbReference>
<sequence length="224" mass="24570">MTIETKTREGAKVNSRLAAFSEYRVDPQNIAVGNTAPIGSLTFEQMDLGVWYPNTEAAINDLMSLQSAEIGTIICNDTGISPQPAQQITRATFSGVVALEPKEDGSVGGDPVIIHILGLPIRIANGDDFAAVATRWYDKVKELEAVGKVVQQVTQSPATPQYVDIIHLDYQNHNFETYKKYGLTVEFTITSPAKAGYGQWDAIGNESKTFGANTFTFHYFRRMG</sequence>
<dbReference type="InterPro" id="IPR015976">
    <property type="entry name" value="Phage_T4_Gp11_C"/>
</dbReference>
<dbReference type="Gene3D" id="1.10.286.30">
    <property type="entry name" value="Baseplate structural protein GP11, N-terminal domain"/>
    <property type="match status" value="1"/>
</dbReference>
<accession>A0AAX4H0E9</accession>
<dbReference type="InterPro" id="IPR015982">
    <property type="entry name" value="Baseplate_struct_Gp11_N_sf"/>
</dbReference>
<dbReference type="EMBL" id="OR532896">
    <property type="protein sequence ID" value="WPJ56371.1"/>
    <property type="molecule type" value="Genomic_DNA"/>
</dbReference>
<name>A0AAX4H0E9_9VIRU</name>
<dbReference type="Proteomes" id="UP001434466">
    <property type="component" value="Segment"/>
</dbReference>
<dbReference type="SUPFAM" id="SSF56558">
    <property type="entry name" value="Baseplate structural protein gp11"/>
    <property type="match status" value="1"/>
</dbReference>
<gene>
    <name evidence="1" type="ORF">RCIP0102_00277</name>
</gene>
<evidence type="ECO:0000313" key="1">
    <source>
        <dbReference type="EMBL" id="WPJ56371.1"/>
    </source>
</evidence>
<dbReference type="InterPro" id="IPR036214">
    <property type="entry name" value="Gp11_sf"/>
</dbReference>
<dbReference type="Pfam" id="PF08677">
    <property type="entry name" value="GP11"/>
    <property type="match status" value="1"/>
</dbReference>
<dbReference type="Gene3D" id="2.20.20.20">
    <property type="entry name" value="Baseplate structural protein gp11, C-terminal domain"/>
    <property type="match status" value="1"/>
</dbReference>
<organism evidence="1 2">
    <name type="scientific">Klebsiella phage RCIP0102</name>
    <dbReference type="NCBI Taxonomy" id="3094270"/>
    <lineage>
        <taxon>Viruses</taxon>
    </lineage>
</organism>
<proteinExistence type="predicted"/>
<evidence type="ECO:0000313" key="2">
    <source>
        <dbReference type="Proteomes" id="UP001434466"/>
    </source>
</evidence>
<dbReference type="InterPro" id="IPR043180">
    <property type="entry name" value="Baseplate_struct_Gp11_C"/>
</dbReference>
<protein>
    <submittedName>
        <fullName evidence="1">Baseplate wedge protein</fullName>
    </submittedName>
</protein>